<proteinExistence type="predicted"/>
<evidence type="ECO:0000256" key="1">
    <source>
        <dbReference type="ARBA" id="ARBA00023172"/>
    </source>
</evidence>
<keyword evidence="1" id="KW-0233">DNA recombination</keyword>
<dbReference type="GO" id="GO:0006310">
    <property type="term" value="P:DNA recombination"/>
    <property type="evidence" value="ECO:0007669"/>
    <property type="project" value="UniProtKB-KW"/>
</dbReference>
<dbReference type="AlphaFoldDB" id="A0A852VJR8"/>
<dbReference type="Proteomes" id="UP000564385">
    <property type="component" value="Unassembled WGS sequence"/>
</dbReference>
<reference evidence="3 4" key="1">
    <citation type="submission" date="2020-07" db="EMBL/GenBank/DDBJ databases">
        <title>Genomic Encyclopedia of Type Strains, Phase IV (KMG-V): Genome sequencing to study the core and pangenomes of soil and plant-associated prokaryotes.</title>
        <authorList>
            <person name="Whitman W."/>
        </authorList>
    </citation>
    <scope>NUCLEOTIDE SEQUENCE [LARGE SCALE GENOMIC DNA]</scope>
    <source>
        <strain evidence="3 4">M8UP22</strain>
    </source>
</reference>
<accession>A0A852VJR8</accession>
<dbReference type="GO" id="GO:0003677">
    <property type="term" value="F:DNA binding"/>
    <property type="evidence" value="ECO:0007669"/>
    <property type="project" value="InterPro"/>
</dbReference>
<dbReference type="Gene3D" id="1.10.443.10">
    <property type="entry name" value="Intergrase catalytic core"/>
    <property type="match status" value="1"/>
</dbReference>
<gene>
    <name evidence="3" type="ORF">HDF08_001823</name>
</gene>
<dbReference type="EMBL" id="JACCCU010000001">
    <property type="protein sequence ID" value="NYF89756.1"/>
    <property type="molecule type" value="Genomic_DNA"/>
</dbReference>
<organism evidence="3 4">
    <name type="scientific">Tunturiibacter lichenicola</name>
    <dbReference type="NCBI Taxonomy" id="2051959"/>
    <lineage>
        <taxon>Bacteria</taxon>
        <taxon>Pseudomonadati</taxon>
        <taxon>Acidobacteriota</taxon>
        <taxon>Terriglobia</taxon>
        <taxon>Terriglobales</taxon>
        <taxon>Acidobacteriaceae</taxon>
        <taxon>Tunturiibacter</taxon>
    </lineage>
</organism>
<evidence type="ECO:0000313" key="4">
    <source>
        <dbReference type="Proteomes" id="UP000564385"/>
    </source>
</evidence>
<dbReference type="SUPFAM" id="SSF56349">
    <property type="entry name" value="DNA breaking-rejoining enzymes"/>
    <property type="match status" value="1"/>
</dbReference>
<name>A0A852VJR8_9BACT</name>
<dbReference type="InterPro" id="IPR011010">
    <property type="entry name" value="DNA_brk_join_enz"/>
</dbReference>
<dbReference type="InterPro" id="IPR002104">
    <property type="entry name" value="Integrase_catalytic"/>
</dbReference>
<dbReference type="GO" id="GO:0015074">
    <property type="term" value="P:DNA integration"/>
    <property type="evidence" value="ECO:0007669"/>
    <property type="project" value="InterPro"/>
</dbReference>
<comment type="caution">
    <text evidence="3">The sequence shown here is derived from an EMBL/GenBank/DDBJ whole genome shotgun (WGS) entry which is preliminary data.</text>
</comment>
<evidence type="ECO:0000259" key="2">
    <source>
        <dbReference type="Pfam" id="PF00589"/>
    </source>
</evidence>
<dbReference type="Pfam" id="PF00589">
    <property type="entry name" value="Phage_integrase"/>
    <property type="match status" value="1"/>
</dbReference>
<protein>
    <submittedName>
        <fullName evidence="3">Integrase</fullName>
    </submittedName>
</protein>
<feature type="domain" description="Tyr recombinase" evidence="2">
    <location>
        <begin position="22"/>
        <end position="63"/>
    </location>
</feature>
<evidence type="ECO:0000313" key="3">
    <source>
        <dbReference type="EMBL" id="NYF89756.1"/>
    </source>
</evidence>
<sequence length="84" mass="9478">MHDREYGGGLESTPEWGKYGGIGWHMFRHTYRSWLDETGAPMGVQQKLMRHAQISTTMNVYGNALIEAKREANAAVVRRILGSV</sequence>
<dbReference type="InterPro" id="IPR013762">
    <property type="entry name" value="Integrase-like_cat_sf"/>
</dbReference>